<organism evidence="2 3">
    <name type="scientific">Pristionchus fissidentatus</name>
    <dbReference type="NCBI Taxonomy" id="1538716"/>
    <lineage>
        <taxon>Eukaryota</taxon>
        <taxon>Metazoa</taxon>
        <taxon>Ecdysozoa</taxon>
        <taxon>Nematoda</taxon>
        <taxon>Chromadorea</taxon>
        <taxon>Rhabditida</taxon>
        <taxon>Rhabditina</taxon>
        <taxon>Diplogasteromorpha</taxon>
        <taxon>Diplogasteroidea</taxon>
        <taxon>Neodiplogasteridae</taxon>
        <taxon>Pristionchus</taxon>
    </lineage>
</organism>
<gene>
    <name evidence="2" type="ORF">PFISCL1PPCAC_11687</name>
</gene>
<proteinExistence type="predicted"/>
<dbReference type="EMBL" id="BTSY01000003">
    <property type="protein sequence ID" value="GMT20390.1"/>
    <property type="molecule type" value="Genomic_DNA"/>
</dbReference>
<name>A0AAV5VL87_9BILA</name>
<evidence type="ECO:0000256" key="1">
    <source>
        <dbReference type="SAM" id="SignalP"/>
    </source>
</evidence>
<evidence type="ECO:0000313" key="2">
    <source>
        <dbReference type="EMBL" id="GMT20390.1"/>
    </source>
</evidence>
<sequence>PLLVVLFALLPSLVMSQKVSKDYLDFEVYDLPEPSALIHPRPPLMGACIGFVCESKCADHLAPKRRRCAKCCGGK</sequence>
<feature type="chain" id="PRO_5043484476" evidence="1">
    <location>
        <begin position="17"/>
        <end position="75"/>
    </location>
</feature>
<keyword evidence="1" id="KW-0732">Signal</keyword>
<comment type="caution">
    <text evidence="2">The sequence shown here is derived from an EMBL/GenBank/DDBJ whole genome shotgun (WGS) entry which is preliminary data.</text>
</comment>
<keyword evidence="3" id="KW-1185">Reference proteome</keyword>
<reference evidence="2" key="1">
    <citation type="submission" date="2023-10" db="EMBL/GenBank/DDBJ databases">
        <title>Genome assembly of Pristionchus species.</title>
        <authorList>
            <person name="Yoshida K."/>
            <person name="Sommer R.J."/>
        </authorList>
    </citation>
    <scope>NUCLEOTIDE SEQUENCE</scope>
    <source>
        <strain evidence="2">RS5133</strain>
    </source>
</reference>
<dbReference type="Proteomes" id="UP001432322">
    <property type="component" value="Unassembled WGS sequence"/>
</dbReference>
<dbReference type="AlphaFoldDB" id="A0AAV5VL87"/>
<protein>
    <submittedName>
        <fullName evidence="2">Uncharacterized protein</fullName>
    </submittedName>
</protein>
<feature type="signal peptide" evidence="1">
    <location>
        <begin position="1"/>
        <end position="16"/>
    </location>
</feature>
<feature type="non-terminal residue" evidence="2">
    <location>
        <position position="1"/>
    </location>
</feature>
<accession>A0AAV5VL87</accession>
<evidence type="ECO:0000313" key="3">
    <source>
        <dbReference type="Proteomes" id="UP001432322"/>
    </source>
</evidence>